<gene>
    <name evidence="2" type="ORF">BKA12_001573</name>
</gene>
<evidence type="ECO:0000313" key="2">
    <source>
        <dbReference type="EMBL" id="MBB5598493.1"/>
    </source>
</evidence>
<proteinExistence type="predicted"/>
<feature type="region of interest" description="Disordered" evidence="1">
    <location>
        <begin position="66"/>
        <end position="105"/>
    </location>
</feature>
<feature type="compositionally biased region" description="Basic residues" evidence="1">
    <location>
        <begin position="84"/>
        <end position="98"/>
    </location>
</feature>
<name>A0A7W8YBI1_9MICC</name>
<dbReference type="AlphaFoldDB" id="A0A7W8YBI1"/>
<protein>
    <submittedName>
        <fullName evidence="2">Uncharacterized protein</fullName>
    </submittedName>
</protein>
<keyword evidence="3" id="KW-1185">Reference proteome</keyword>
<dbReference type="Proteomes" id="UP000523863">
    <property type="component" value="Unassembled WGS sequence"/>
</dbReference>
<sequence>MADAVIKIEMDLCAQQGNDKIWADWKVPVKEETGKGAYIFRFAPADDTPVTIAQPGPFVSVPVRLEAGRLHGPRRRENPPTDHSHRRLRRPPHFKRTTQFRQAEI</sequence>
<evidence type="ECO:0000313" key="3">
    <source>
        <dbReference type="Proteomes" id="UP000523863"/>
    </source>
</evidence>
<comment type="caution">
    <text evidence="2">The sequence shown here is derived from an EMBL/GenBank/DDBJ whole genome shotgun (WGS) entry which is preliminary data.</text>
</comment>
<dbReference type="EMBL" id="JACHBL010000001">
    <property type="protein sequence ID" value="MBB5598493.1"/>
    <property type="molecule type" value="Genomic_DNA"/>
</dbReference>
<accession>A0A7W8YBI1</accession>
<organism evidence="2 3">
    <name type="scientific">Neomicrococcus lactis</name>
    <dbReference type="NCBI Taxonomy" id="732241"/>
    <lineage>
        <taxon>Bacteria</taxon>
        <taxon>Bacillati</taxon>
        <taxon>Actinomycetota</taxon>
        <taxon>Actinomycetes</taxon>
        <taxon>Micrococcales</taxon>
        <taxon>Micrococcaceae</taxon>
        <taxon>Neomicrococcus</taxon>
    </lineage>
</organism>
<reference evidence="2 3" key="1">
    <citation type="submission" date="2020-08" db="EMBL/GenBank/DDBJ databases">
        <title>Sequencing the genomes of 1000 actinobacteria strains.</title>
        <authorList>
            <person name="Klenk H.-P."/>
        </authorList>
    </citation>
    <scope>NUCLEOTIDE SEQUENCE [LARGE SCALE GENOMIC DNA]</scope>
    <source>
        <strain evidence="2 3">DSM 23694</strain>
    </source>
</reference>
<evidence type="ECO:0000256" key="1">
    <source>
        <dbReference type="SAM" id="MobiDB-lite"/>
    </source>
</evidence>
<dbReference type="RefSeq" id="WP_183642246.1">
    <property type="nucleotide sequence ID" value="NZ_JACHBL010000001.1"/>
</dbReference>